<protein>
    <submittedName>
        <fullName evidence="3">Lon protease 1, mitochondrial</fullName>
    </submittedName>
</protein>
<keyword evidence="1" id="KW-0175">Coiled coil</keyword>
<accession>A0A1D2MXV3</accession>
<keyword evidence="3" id="KW-0645">Protease</keyword>
<keyword evidence="4" id="KW-1185">Reference proteome</keyword>
<evidence type="ECO:0000313" key="4">
    <source>
        <dbReference type="Proteomes" id="UP000094527"/>
    </source>
</evidence>
<evidence type="ECO:0000313" key="3">
    <source>
        <dbReference type="EMBL" id="ODM97808.1"/>
    </source>
</evidence>
<dbReference type="AlphaFoldDB" id="A0A1D2MXV3"/>
<gene>
    <name evidence="3" type="ORF">Ocin01_08870</name>
</gene>
<feature type="compositionally biased region" description="Basic and acidic residues" evidence="2">
    <location>
        <begin position="227"/>
        <end position="252"/>
    </location>
</feature>
<reference evidence="3 4" key="1">
    <citation type="journal article" date="2016" name="Genome Biol. Evol.">
        <title>Gene Family Evolution Reflects Adaptation to Soil Environmental Stressors in the Genome of the Collembolan Orchesella cincta.</title>
        <authorList>
            <person name="Faddeeva-Vakhrusheva A."/>
            <person name="Derks M.F."/>
            <person name="Anvar S.Y."/>
            <person name="Agamennone V."/>
            <person name="Suring W."/>
            <person name="Smit S."/>
            <person name="van Straalen N.M."/>
            <person name="Roelofs D."/>
        </authorList>
    </citation>
    <scope>NUCLEOTIDE SEQUENCE [LARGE SCALE GENOMIC DNA]</scope>
    <source>
        <tissue evidence="3">Mixed pool</tissue>
    </source>
</reference>
<evidence type="ECO:0000256" key="2">
    <source>
        <dbReference type="SAM" id="MobiDB-lite"/>
    </source>
</evidence>
<feature type="coiled-coil region" evidence="1">
    <location>
        <begin position="29"/>
        <end position="99"/>
    </location>
</feature>
<organism evidence="3 4">
    <name type="scientific">Orchesella cincta</name>
    <name type="common">Springtail</name>
    <name type="synonym">Podura cincta</name>
    <dbReference type="NCBI Taxonomy" id="48709"/>
    <lineage>
        <taxon>Eukaryota</taxon>
        <taxon>Metazoa</taxon>
        <taxon>Ecdysozoa</taxon>
        <taxon>Arthropoda</taxon>
        <taxon>Hexapoda</taxon>
        <taxon>Collembola</taxon>
        <taxon>Entomobryomorpha</taxon>
        <taxon>Entomobryoidea</taxon>
        <taxon>Orchesellidae</taxon>
        <taxon>Orchesellinae</taxon>
        <taxon>Orchesella</taxon>
    </lineage>
</organism>
<proteinExistence type="predicted"/>
<dbReference type="GO" id="GO:0008233">
    <property type="term" value="F:peptidase activity"/>
    <property type="evidence" value="ECO:0007669"/>
    <property type="project" value="UniProtKB-KW"/>
</dbReference>
<dbReference type="EMBL" id="LJIJ01000409">
    <property type="protein sequence ID" value="ODM97808.1"/>
    <property type="molecule type" value="Genomic_DNA"/>
</dbReference>
<name>A0A1D2MXV3_ORCCI</name>
<dbReference type="GO" id="GO:0006508">
    <property type="term" value="P:proteolysis"/>
    <property type="evidence" value="ECO:0007669"/>
    <property type="project" value="UniProtKB-KW"/>
</dbReference>
<sequence length="252" mass="27805">MDPLMRQIRMLKLKLYEASDEVKKQKSFANVVEGTLKDLKEQLRLSQEQSAARLKEREIELEKIIVKALMDKHEGEERNNLLNEEIAALKTALAKMTDSQKITEAKYRSLLDEIEKAAKSISCNEIEDVNNGNNPQHLINALEFETQAYAGGPSTSTSASVAQSEPLAIRDGAKSSGSDDGGVLAEFLGMNGGEPNVVPMSSRNLRMRTSTADKQEKACSGCPQAAKVDRGMKRKAPDGEEERMKHGEDNQI</sequence>
<evidence type="ECO:0000256" key="1">
    <source>
        <dbReference type="SAM" id="Coils"/>
    </source>
</evidence>
<keyword evidence="3" id="KW-0378">Hydrolase</keyword>
<dbReference type="Proteomes" id="UP000094527">
    <property type="component" value="Unassembled WGS sequence"/>
</dbReference>
<feature type="region of interest" description="Disordered" evidence="2">
    <location>
        <begin position="207"/>
        <end position="252"/>
    </location>
</feature>
<comment type="caution">
    <text evidence="3">The sequence shown here is derived from an EMBL/GenBank/DDBJ whole genome shotgun (WGS) entry which is preliminary data.</text>
</comment>